<name>A0A7J6N849_PEROL</name>
<proteinExistence type="predicted"/>
<organism evidence="1 2">
    <name type="scientific">Perkinsus olseni</name>
    <name type="common">Perkinsus atlanticus</name>
    <dbReference type="NCBI Taxonomy" id="32597"/>
    <lineage>
        <taxon>Eukaryota</taxon>
        <taxon>Sar</taxon>
        <taxon>Alveolata</taxon>
        <taxon>Perkinsozoa</taxon>
        <taxon>Perkinsea</taxon>
        <taxon>Perkinsida</taxon>
        <taxon>Perkinsidae</taxon>
        <taxon>Perkinsus</taxon>
    </lineage>
</organism>
<sequence>MSLLASLPGSWRHLAEARRHQISFNILEYGGHLRGWRILNNLHADNVISYISIERSVAPEMYSDLPLNIIDEGSGIPESPVVAGRKGSLTVRERADGVQEPAGYAEREHRLRTILASHAEGAL</sequence>
<comment type="caution">
    <text evidence="1">The sequence shown here is derived from an EMBL/GenBank/DDBJ whole genome shotgun (WGS) entry which is preliminary data.</text>
</comment>
<evidence type="ECO:0000313" key="2">
    <source>
        <dbReference type="Proteomes" id="UP000541610"/>
    </source>
</evidence>
<protein>
    <submittedName>
        <fullName evidence="1">Uncharacterized protein</fullName>
    </submittedName>
</protein>
<accession>A0A7J6N849</accession>
<dbReference type="AlphaFoldDB" id="A0A7J6N849"/>
<reference evidence="1 2" key="1">
    <citation type="submission" date="2020-04" db="EMBL/GenBank/DDBJ databases">
        <title>Perkinsus olseni comparative genomics.</title>
        <authorList>
            <person name="Bogema D.R."/>
        </authorList>
    </citation>
    <scope>NUCLEOTIDE SEQUENCE [LARGE SCALE GENOMIC DNA]</scope>
    <source>
        <strain evidence="1">00978-12</strain>
    </source>
</reference>
<dbReference type="Proteomes" id="UP000541610">
    <property type="component" value="Unassembled WGS sequence"/>
</dbReference>
<gene>
    <name evidence="1" type="ORF">FOZ60_014277</name>
</gene>
<dbReference type="EMBL" id="JABANP010000666">
    <property type="protein sequence ID" value="KAF4679956.1"/>
    <property type="molecule type" value="Genomic_DNA"/>
</dbReference>
<evidence type="ECO:0000313" key="1">
    <source>
        <dbReference type="EMBL" id="KAF4679956.1"/>
    </source>
</evidence>